<dbReference type="Pfam" id="PF23632">
    <property type="entry name" value="SAP_RNF34_RFFL"/>
    <property type="match status" value="1"/>
</dbReference>
<dbReference type="InterPro" id="IPR011011">
    <property type="entry name" value="Znf_FYVE_PHD"/>
</dbReference>
<comment type="subcellular location">
    <subcellularLocation>
        <location evidence="1">Cell membrane</location>
        <topology evidence="1">Peripheral membrane protein</topology>
    </subcellularLocation>
</comment>
<keyword evidence="9" id="KW-1185">Reference proteome</keyword>
<dbReference type="PROSITE" id="PS50089">
    <property type="entry name" value="ZF_RING_2"/>
    <property type="match status" value="1"/>
</dbReference>
<dbReference type="SUPFAM" id="SSF68906">
    <property type="entry name" value="SAP domain"/>
    <property type="match status" value="1"/>
</dbReference>
<dbReference type="InterPro" id="IPR036361">
    <property type="entry name" value="SAP_dom_sf"/>
</dbReference>
<dbReference type="SUPFAM" id="SSF57903">
    <property type="entry name" value="FYVE/PHD zinc finger"/>
    <property type="match status" value="1"/>
</dbReference>
<dbReference type="GO" id="GO:0070936">
    <property type="term" value="P:protein K48-linked ubiquitination"/>
    <property type="evidence" value="ECO:0007669"/>
    <property type="project" value="TreeGrafter"/>
</dbReference>
<evidence type="ECO:0000256" key="6">
    <source>
        <dbReference type="SAM" id="MobiDB-lite"/>
    </source>
</evidence>
<dbReference type="Pfam" id="PF22968">
    <property type="entry name" value="RNF34L-like_3rd"/>
    <property type="match status" value="1"/>
</dbReference>
<dbReference type="SUPFAM" id="SSF57850">
    <property type="entry name" value="RING/U-box"/>
    <property type="match status" value="1"/>
</dbReference>
<evidence type="ECO:0000256" key="5">
    <source>
        <dbReference type="SAM" id="Coils"/>
    </source>
</evidence>
<gene>
    <name evidence="8" type="ORF">NP493_998g00057</name>
</gene>
<comment type="caution">
    <text evidence="8">The sequence shown here is derived from an EMBL/GenBank/DDBJ whole genome shotgun (WGS) entry which is preliminary data.</text>
</comment>
<keyword evidence="2 4" id="KW-0863">Zinc-finger</keyword>
<reference evidence="8" key="1">
    <citation type="journal article" date="2023" name="Mol. Biol. Evol.">
        <title>Third-Generation Sequencing Reveals the Adaptive Role of the Epigenome in Three Deep-Sea Polychaetes.</title>
        <authorList>
            <person name="Perez M."/>
            <person name="Aroh O."/>
            <person name="Sun Y."/>
            <person name="Lan Y."/>
            <person name="Juniper S.K."/>
            <person name="Young C.R."/>
            <person name="Angers B."/>
            <person name="Qian P.Y."/>
        </authorList>
    </citation>
    <scope>NUCLEOTIDE SEQUENCE</scope>
    <source>
        <strain evidence="8">R07B-5</strain>
    </source>
</reference>
<proteinExistence type="predicted"/>
<keyword evidence="5" id="KW-0175">Coiled coil</keyword>
<evidence type="ECO:0000256" key="4">
    <source>
        <dbReference type="PROSITE-ProRule" id="PRU00175"/>
    </source>
</evidence>
<evidence type="ECO:0000313" key="8">
    <source>
        <dbReference type="EMBL" id="KAK2172040.1"/>
    </source>
</evidence>
<keyword evidence="2 4" id="KW-0479">Metal-binding</keyword>
<dbReference type="EMBL" id="JAODUO010000998">
    <property type="protein sequence ID" value="KAK2172040.1"/>
    <property type="molecule type" value="Genomic_DNA"/>
</dbReference>
<dbReference type="InterPro" id="IPR051728">
    <property type="entry name" value="RING-FYVE_E3_ubiquitin-ligase"/>
</dbReference>
<protein>
    <recommendedName>
        <fullName evidence="7">RING-type domain-containing protein</fullName>
    </recommendedName>
</protein>
<dbReference type="PANTHER" id="PTHR14879:SF15">
    <property type="entry name" value="E3 UBIQUITIN-PROTEIN LIGASE RIFIFYLIN-LIKE PROTEIN"/>
    <property type="match status" value="1"/>
</dbReference>
<dbReference type="InterPro" id="IPR055111">
    <property type="entry name" value="RNF34_RFFL_HeH"/>
</dbReference>
<feature type="coiled-coil region" evidence="5">
    <location>
        <begin position="120"/>
        <end position="147"/>
    </location>
</feature>
<dbReference type="GO" id="GO:0008270">
    <property type="term" value="F:zinc ion binding"/>
    <property type="evidence" value="ECO:0007669"/>
    <property type="project" value="UniProtKB-KW"/>
</dbReference>
<dbReference type="Gene3D" id="1.10.720.140">
    <property type="match status" value="1"/>
</dbReference>
<accession>A0AAD9KJ03</accession>
<organism evidence="8 9">
    <name type="scientific">Ridgeia piscesae</name>
    <name type="common">Tubeworm</name>
    <dbReference type="NCBI Taxonomy" id="27915"/>
    <lineage>
        <taxon>Eukaryota</taxon>
        <taxon>Metazoa</taxon>
        <taxon>Spiralia</taxon>
        <taxon>Lophotrochozoa</taxon>
        <taxon>Annelida</taxon>
        <taxon>Polychaeta</taxon>
        <taxon>Sedentaria</taxon>
        <taxon>Canalipalpata</taxon>
        <taxon>Sabellida</taxon>
        <taxon>Siboglinidae</taxon>
        <taxon>Ridgeia</taxon>
    </lineage>
</organism>
<dbReference type="GO" id="GO:1902042">
    <property type="term" value="P:negative regulation of extrinsic apoptotic signaling pathway via death domain receptors"/>
    <property type="evidence" value="ECO:0007669"/>
    <property type="project" value="TreeGrafter"/>
</dbReference>
<feature type="domain" description="RING-type" evidence="7">
    <location>
        <begin position="221"/>
        <end position="256"/>
    </location>
</feature>
<dbReference type="GO" id="GO:0061630">
    <property type="term" value="F:ubiquitin protein ligase activity"/>
    <property type="evidence" value="ECO:0007669"/>
    <property type="project" value="TreeGrafter"/>
</dbReference>
<dbReference type="Pfam" id="PF13920">
    <property type="entry name" value="zf-C3HC4_3"/>
    <property type="match status" value="1"/>
</dbReference>
<dbReference type="GO" id="GO:0005737">
    <property type="term" value="C:cytoplasm"/>
    <property type="evidence" value="ECO:0007669"/>
    <property type="project" value="TreeGrafter"/>
</dbReference>
<dbReference type="InterPro" id="IPR001841">
    <property type="entry name" value="Znf_RING"/>
</dbReference>
<dbReference type="InterPro" id="IPR057299">
    <property type="entry name" value="RNF34_RFFL_SAP"/>
</dbReference>
<dbReference type="Gene3D" id="3.30.40.10">
    <property type="entry name" value="Zinc/RING finger domain, C3HC4 (zinc finger)"/>
    <property type="match status" value="1"/>
</dbReference>
<dbReference type="FunFam" id="3.30.40.10:FF:000110">
    <property type="entry name" value="E3 ubiquitin-protein ligase RNF34 isoform X1"/>
    <property type="match status" value="1"/>
</dbReference>
<keyword evidence="3" id="KW-0862">Zinc</keyword>
<dbReference type="PANTHER" id="PTHR14879">
    <property type="entry name" value="CASPASE REGULATOR, RING FINGER DOMAIN-CONTAINING"/>
    <property type="match status" value="1"/>
</dbReference>
<dbReference type="Proteomes" id="UP001209878">
    <property type="component" value="Unassembled WGS sequence"/>
</dbReference>
<sequence>MGAGNVKPPLQPSSQQHRQGVSERKMACEGCRKQFSLFSHKRVCADCGRHHCSKCVMKSASNELRCRQCDRLASGAVPRNELMRYRVKDLRRFLAKRHIPTEHCTEKTDLVELILRSTNREQFEEQQELQRQRIQELQRTRRAVKSQEKQWHHLLDTPQHHNDSAAPESEPAEVSQESDISNLTVKQLKEILSVNFVNYKGCSEEAEKTDEPVLADGDDLCKVCMAAMIDCVLLDCGHMVTCTKCGKRMAECPVCRQYVVRVVHTFRA</sequence>
<dbReference type="AlphaFoldDB" id="A0AAD9KJ03"/>
<evidence type="ECO:0000256" key="3">
    <source>
        <dbReference type="ARBA" id="ARBA00022833"/>
    </source>
</evidence>
<evidence type="ECO:0000259" key="7">
    <source>
        <dbReference type="PROSITE" id="PS50089"/>
    </source>
</evidence>
<dbReference type="InterPro" id="IPR013083">
    <property type="entry name" value="Znf_RING/FYVE/PHD"/>
</dbReference>
<name>A0AAD9KJ03_RIDPI</name>
<dbReference type="GO" id="GO:0005886">
    <property type="term" value="C:plasma membrane"/>
    <property type="evidence" value="ECO:0007669"/>
    <property type="project" value="UniProtKB-SubCell"/>
</dbReference>
<dbReference type="CDD" id="cd16500">
    <property type="entry name" value="RING-HC_CARP"/>
    <property type="match status" value="1"/>
</dbReference>
<evidence type="ECO:0000256" key="2">
    <source>
        <dbReference type="ARBA" id="ARBA00022771"/>
    </source>
</evidence>
<evidence type="ECO:0000256" key="1">
    <source>
        <dbReference type="ARBA" id="ARBA00004202"/>
    </source>
</evidence>
<dbReference type="GO" id="GO:0043161">
    <property type="term" value="P:proteasome-mediated ubiquitin-dependent protein catabolic process"/>
    <property type="evidence" value="ECO:0007669"/>
    <property type="project" value="TreeGrafter"/>
</dbReference>
<feature type="region of interest" description="Disordered" evidence="6">
    <location>
        <begin position="155"/>
        <end position="179"/>
    </location>
</feature>
<evidence type="ECO:0000313" key="9">
    <source>
        <dbReference type="Proteomes" id="UP001209878"/>
    </source>
</evidence>